<dbReference type="Pfam" id="PF07714">
    <property type="entry name" value="PK_Tyr_Ser-Thr"/>
    <property type="match status" value="1"/>
</dbReference>
<dbReference type="InterPro" id="IPR001245">
    <property type="entry name" value="Ser-Thr/Tyr_kinase_cat_dom"/>
</dbReference>
<feature type="domain" description="Protein kinase" evidence="1">
    <location>
        <begin position="24"/>
        <end position="173"/>
    </location>
</feature>
<dbReference type="OrthoDB" id="3236663at2759"/>
<protein>
    <recommendedName>
        <fullName evidence="1">Protein kinase domain-containing protein</fullName>
    </recommendedName>
</protein>
<proteinExistence type="predicted"/>
<dbReference type="InterPro" id="IPR008271">
    <property type="entry name" value="Ser/Thr_kinase_AS"/>
</dbReference>
<reference evidence="2" key="1">
    <citation type="journal article" date="2020" name="Nat. Commun.">
        <title>Large-scale genome sequencing of mycorrhizal fungi provides insights into the early evolution of symbiotic traits.</title>
        <authorList>
            <person name="Miyauchi S."/>
            <person name="Kiss E."/>
            <person name="Kuo A."/>
            <person name="Drula E."/>
            <person name="Kohler A."/>
            <person name="Sanchez-Garcia M."/>
            <person name="Morin E."/>
            <person name="Andreopoulos B."/>
            <person name="Barry K.W."/>
            <person name="Bonito G."/>
            <person name="Buee M."/>
            <person name="Carver A."/>
            <person name="Chen C."/>
            <person name="Cichocki N."/>
            <person name="Clum A."/>
            <person name="Culley D."/>
            <person name="Crous P.W."/>
            <person name="Fauchery L."/>
            <person name="Girlanda M."/>
            <person name="Hayes R.D."/>
            <person name="Keri Z."/>
            <person name="LaButti K."/>
            <person name="Lipzen A."/>
            <person name="Lombard V."/>
            <person name="Magnuson J."/>
            <person name="Maillard F."/>
            <person name="Murat C."/>
            <person name="Nolan M."/>
            <person name="Ohm R.A."/>
            <person name="Pangilinan J."/>
            <person name="Pereira M.F."/>
            <person name="Perotto S."/>
            <person name="Peter M."/>
            <person name="Pfister S."/>
            <person name="Riley R."/>
            <person name="Sitrit Y."/>
            <person name="Stielow J.B."/>
            <person name="Szollosi G."/>
            <person name="Zifcakova L."/>
            <person name="Stursova M."/>
            <person name="Spatafora J.W."/>
            <person name="Tedersoo L."/>
            <person name="Vaario L.M."/>
            <person name="Yamada A."/>
            <person name="Yan M."/>
            <person name="Wang P."/>
            <person name="Xu J."/>
            <person name="Bruns T."/>
            <person name="Baldrian P."/>
            <person name="Vilgalys R."/>
            <person name="Dunand C."/>
            <person name="Henrissat B."/>
            <person name="Grigoriev I.V."/>
            <person name="Hibbett D."/>
            <person name="Nagy L.G."/>
            <person name="Martin F.M."/>
        </authorList>
    </citation>
    <scope>NUCLEOTIDE SEQUENCE</scope>
    <source>
        <strain evidence="2">UP504</strain>
    </source>
</reference>
<dbReference type="Proteomes" id="UP000886523">
    <property type="component" value="Unassembled WGS sequence"/>
</dbReference>
<evidence type="ECO:0000259" key="1">
    <source>
        <dbReference type="PROSITE" id="PS50011"/>
    </source>
</evidence>
<comment type="caution">
    <text evidence="2">The sequence shown here is derived from an EMBL/GenBank/DDBJ whole genome shotgun (WGS) entry which is preliminary data.</text>
</comment>
<name>A0A9P6DS13_9AGAM</name>
<dbReference type="AlphaFoldDB" id="A0A9P6DS13"/>
<dbReference type="GO" id="GO:0004674">
    <property type="term" value="F:protein serine/threonine kinase activity"/>
    <property type="evidence" value="ECO:0007669"/>
    <property type="project" value="TreeGrafter"/>
</dbReference>
<dbReference type="SMART" id="SM00220">
    <property type="entry name" value="S_TKc"/>
    <property type="match status" value="1"/>
</dbReference>
<sequence length="173" mass="19139">MASTDESDPSAPPLAPNLTREISRMERTVVARGGYSIVYRAEWRPPSGPSQPVVVKVLIVSTTANDNTKVLKRLKREIRVWTRLSHPNIVPLLGFIDEPHGPGMVSPFFAEGTALQFLKKYPDANREVLCLDVARGLQYLHSQKPPIIHGDIKGINVLISPMAMPVCVTSDYL</sequence>
<keyword evidence="3" id="KW-1185">Reference proteome</keyword>
<dbReference type="InterPro" id="IPR051681">
    <property type="entry name" value="Ser/Thr_Kinases-Pseudokinases"/>
</dbReference>
<dbReference type="GO" id="GO:0005524">
    <property type="term" value="F:ATP binding"/>
    <property type="evidence" value="ECO:0007669"/>
    <property type="project" value="InterPro"/>
</dbReference>
<dbReference type="SUPFAM" id="SSF56112">
    <property type="entry name" value="Protein kinase-like (PK-like)"/>
    <property type="match status" value="1"/>
</dbReference>
<accession>A0A9P6DS13</accession>
<evidence type="ECO:0000313" key="2">
    <source>
        <dbReference type="EMBL" id="KAF9511657.1"/>
    </source>
</evidence>
<dbReference type="Gene3D" id="1.10.510.10">
    <property type="entry name" value="Transferase(Phosphotransferase) domain 1"/>
    <property type="match status" value="1"/>
</dbReference>
<organism evidence="2 3">
    <name type="scientific">Hydnum rufescens UP504</name>
    <dbReference type="NCBI Taxonomy" id="1448309"/>
    <lineage>
        <taxon>Eukaryota</taxon>
        <taxon>Fungi</taxon>
        <taxon>Dikarya</taxon>
        <taxon>Basidiomycota</taxon>
        <taxon>Agaricomycotina</taxon>
        <taxon>Agaricomycetes</taxon>
        <taxon>Cantharellales</taxon>
        <taxon>Hydnaceae</taxon>
        <taxon>Hydnum</taxon>
    </lineage>
</organism>
<dbReference type="EMBL" id="MU128997">
    <property type="protein sequence ID" value="KAF9511657.1"/>
    <property type="molecule type" value="Genomic_DNA"/>
</dbReference>
<dbReference type="InterPro" id="IPR011009">
    <property type="entry name" value="Kinase-like_dom_sf"/>
</dbReference>
<dbReference type="InterPro" id="IPR000719">
    <property type="entry name" value="Prot_kinase_dom"/>
</dbReference>
<dbReference type="PROSITE" id="PS00108">
    <property type="entry name" value="PROTEIN_KINASE_ST"/>
    <property type="match status" value="1"/>
</dbReference>
<gene>
    <name evidence="2" type="ORF">BS47DRAFT_1143588</name>
</gene>
<evidence type="ECO:0000313" key="3">
    <source>
        <dbReference type="Proteomes" id="UP000886523"/>
    </source>
</evidence>
<dbReference type="PROSITE" id="PS50011">
    <property type="entry name" value="PROTEIN_KINASE_DOM"/>
    <property type="match status" value="1"/>
</dbReference>
<dbReference type="PANTHER" id="PTHR44329:SF214">
    <property type="entry name" value="PROTEIN KINASE DOMAIN-CONTAINING PROTEIN"/>
    <property type="match status" value="1"/>
</dbReference>
<dbReference type="PANTHER" id="PTHR44329">
    <property type="entry name" value="SERINE/THREONINE-PROTEIN KINASE TNNI3K-RELATED"/>
    <property type="match status" value="1"/>
</dbReference>